<dbReference type="RefSeq" id="WP_145349815.1">
    <property type="nucleotide sequence ID" value="NZ_CP036262.1"/>
</dbReference>
<keyword evidence="1" id="KW-0812">Transmembrane</keyword>
<keyword evidence="1" id="KW-0472">Membrane</keyword>
<proteinExistence type="predicted"/>
<dbReference type="EMBL" id="CP036262">
    <property type="protein sequence ID" value="QDS91713.1"/>
    <property type="molecule type" value="Genomic_DNA"/>
</dbReference>
<organism evidence="2 3">
    <name type="scientific">Roseimaritima multifibrata</name>
    <dbReference type="NCBI Taxonomy" id="1930274"/>
    <lineage>
        <taxon>Bacteria</taxon>
        <taxon>Pseudomonadati</taxon>
        <taxon>Planctomycetota</taxon>
        <taxon>Planctomycetia</taxon>
        <taxon>Pirellulales</taxon>
        <taxon>Pirellulaceae</taxon>
        <taxon>Roseimaritima</taxon>
    </lineage>
</organism>
<sequence>MAMAHESPSSAGWLSRVLTTDFCPWANRFVYWLKEPIGWFVLATAISVVIGLFLNPIGWTLAASLTAIIGVGITWPLVAIHVTACELKPEVTWVPEDDACRMILSVRNRIPIPVWGLAVEGYLDCESDEAMPTVGLACVPPLCVSEFGITVTPSLRGHYPVQMPRVSCSFPFGIWTAKRKLTATKSLTVWPKVFPITGTCPIAGGTNSLHGEGSRGGRSGDFVGVRPYRQGDAAKHINWVASARVDSLIVTERGGPQNVELDLWVDTFCQGTRDQLADRIRVAASLLVNLHQANVPMRVMIGSRRLRLAQGTKGRRQILDALADVPADGTDVPPKRDTVPQHAAIEFSSDHGGDTIVRLINPQGGRQARGRLLTKRIHRGETFANQLRDFWTEVRDANVAA</sequence>
<keyword evidence="3" id="KW-1185">Reference proteome</keyword>
<feature type="transmembrane region" description="Helical" evidence="1">
    <location>
        <begin position="37"/>
        <end position="54"/>
    </location>
</feature>
<gene>
    <name evidence="2" type="ORF">FF011L_04460</name>
</gene>
<accession>A0A517M9Z7</accession>
<name>A0A517M9Z7_9BACT</name>
<dbReference type="PANTHER" id="PTHR34351:SF1">
    <property type="entry name" value="SLR1927 PROTEIN"/>
    <property type="match status" value="1"/>
</dbReference>
<dbReference type="PANTHER" id="PTHR34351">
    <property type="entry name" value="SLR1927 PROTEIN-RELATED"/>
    <property type="match status" value="1"/>
</dbReference>
<evidence type="ECO:0000313" key="3">
    <source>
        <dbReference type="Proteomes" id="UP000320672"/>
    </source>
</evidence>
<dbReference type="Proteomes" id="UP000320672">
    <property type="component" value="Chromosome"/>
</dbReference>
<protein>
    <submittedName>
        <fullName evidence="2">Uncharacterized protein</fullName>
    </submittedName>
</protein>
<dbReference type="KEGG" id="rml:FF011L_04460"/>
<evidence type="ECO:0000313" key="2">
    <source>
        <dbReference type="EMBL" id="QDS91713.1"/>
    </source>
</evidence>
<dbReference type="AlphaFoldDB" id="A0A517M9Z7"/>
<dbReference type="OrthoDB" id="261597at2"/>
<feature type="transmembrane region" description="Helical" evidence="1">
    <location>
        <begin position="61"/>
        <end position="82"/>
    </location>
</feature>
<keyword evidence="1" id="KW-1133">Transmembrane helix</keyword>
<reference evidence="2 3" key="1">
    <citation type="submission" date="2019-02" db="EMBL/GenBank/DDBJ databases">
        <title>Deep-cultivation of Planctomycetes and their phenomic and genomic characterization uncovers novel biology.</title>
        <authorList>
            <person name="Wiegand S."/>
            <person name="Jogler M."/>
            <person name="Boedeker C."/>
            <person name="Pinto D."/>
            <person name="Vollmers J."/>
            <person name="Rivas-Marin E."/>
            <person name="Kohn T."/>
            <person name="Peeters S.H."/>
            <person name="Heuer A."/>
            <person name="Rast P."/>
            <person name="Oberbeckmann S."/>
            <person name="Bunk B."/>
            <person name="Jeske O."/>
            <person name="Meyerdierks A."/>
            <person name="Storesund J.E."/>
            <person name="Kallscheuer N."/>
            <person name="Luecker S."/>
            <person name="Lage O.M."/>
            <person name="Pohl T."/>
            <person name="Merkel B.J."/>
            <person name="Hornburger P."/>
            <person name="Mueller R.-W."/>
            <person name="Bruemmer F."/>
            <person name="Labrenz M."/>
            <person name="Spormann A.M."/>
            <person name="Op den Camp H."/>
            <person name="Overmann J."/>
            <person name="Amann R."/>
            <person name="Jetten M.S.M."/>
            <person name="Mascher T."/>
            <person name="Medema M.H."/>
            <person name="Devos D.P."/>
            <person name="Kaster A.-K."/>
            <person name="Ovreas L."/>
            <person name="Rohde M."/>
            <person name="Galperin M.Y."/>
            <person name="Jogler C."/>
        </authorList>
    </citation>
    <scope>NUCLEOTIDE SEQUENCE [LARGE SCALE GENOMIC DNA]</scope>
    <source>
        <strain evidence="2 3">FF011L</strain>
    </source>
</reference>
<evidence type="ECO:0000256" key="1">
    <source>
        <dbReference type="SAM" id="Phobius"/>
    </source>
</evidence>